<feature type="domain" description="PucR C-terminal helix-turn-helix" evidence="2">
    <location>
        <begin position="365"/>
        <end position="420"/>
    </location>
</feature>
<reference evidence="5 6" key="1">
    <citation type="submission" date="2016-11" db="EMBL/GenBank/DDBJ databases">
        <authorList>
            <person name="Jaros S."/>
            <person name="Januszkiewicz K."/>
            <person name="Wedrychowicz H."/>
        </authorList>
    </citation>
    <scope>NUCLEOTIDE SEQUENCE [LARGE SCALE GENOMIC DNA]</scope>
    <source>
        <strain evidence="5 6">DSM 43832</strain>
    </source>
</reference>
<dbReference type="Gene3D" id="1.10.10.2840">
    <property type="entry name" value="PucR C-terminal helix-turn-helix domain"/>
    <property type="match status" value="1"/>
</dbReference>
<dbReference type="PANTHER" id="PTHR33744:SF1">
    <property type="entry name" value="DNA-BINDING TRANSCRIPTIONAL ACTIVATOR ADER"/>
    <property type="match status" value="1"/>
</dbReference>
<dbReference type="STRING" id="1848.SAMN05443637_111167"/>
<evidence type="ECO:0000313" key="6">
    <source>
        <dbReference type="Proteomes" id="UP000184363"/>
    </source>
</evidence>
<name>A0A1M6V351_PSETH</name>
<evidence type="ECO:0000259" key="4">
    <source>
        <dbReference type="Pfam" id="PF17853"/>
    </source>
</evidence>
<evidence type="ECO:0000259" key="2">
    <source>
        <dbReference type="Pfam" id="PF13556"/>
    </source>
</evidence>
<dbReference type="RefSeq" id="WP_073457867.1">
    <property type="nucleotide sequence ID" value="NZ_CALGVN010000059.1"/>
</dbReference>
<evidence type="ECO:0000256" key="1">
    <source>
        <dbReference type="ARBA" id="ARBA00006754"/>
    </source>
</evidence>
<dbReference type="Pfam" id="PF13556">
    <property type="entry name" value="HTH_30"/>
    <property type="match status" value="1"/>
</dbReference>
<comment type="similarity">
    <text evidence="1">Belongs to the CdaR family.</text>
</comment>
<dbReference type="EMBL" id="FRAP01000011">
    <property type="protein sequence ID" value="SHK75870.1"/>
    <property type="molecule type" value="Genomic_DNA"/>
</dbReference>
<dbReference type="Pfam" id="PF14361">
    <property type="entry name" value="RsbRD_N"/>
    <property type="match status" value="1"/>
</dbReference>
<organism evidence="5 6">
    <name type="scientific">Pseudonocardia thermophila</name>
    <dbReference type="NCBI Taxonomy" id="1848"/>
    <lineage>
        <taxon>Bacteria</taxon>
        <taxon>Bacillati</taxon>
        <taxon>Actinomycetota</taxon>
        <taxon>Actinomycetes</taxon>
        <taxon>Pseudonocardiales</taxon>
        <taxon>Pseudonocardiaceae</taxon>
        <taxon>Pseudonocardia</taxon>
    </lineage>
</organism>
<dbReference type="AlphaFoldDB" id="A0A1M6V351"/>
<dbReference type="InterPro" id="IPR041522">
    <property type="entry name" value="CdaR_GGDEF"/>
</dbReference>
<dbReference type="InterPro" id="IPR025751">
    <property type="entry name" value="RsbRD_N_dom"/>
</dbReference>
<evidence type="ECO:0000313" key="5">
    <source>
        <dbReference type="EMBL" id="SHK75870.1"/>
    </source>
</evidence>
<dbReference type="InterPro" id="IPR025736">
    <property type="entry name" value="PucR_C-HTH_dom"/>
</dbReference>
<feature type="domain" description="RsbT co-antagonist protein RsbRD N-terminal" evidence="3">
    <location>
        <begin position="52"/>
        <end position="192"/>
    </location>
</feature>
<dbReference type="Proteomes" id="UP000184363">
    <property type="component" value="Unassembled WGS sequence"/>
</dbReference>
<protein>
    <submittedName>
        <fullName evidence="5">PucR C-terminal helix-turn-helix domain-containing protein</fullName>
    </submittedName>
</protein>
<proteinExistence type="inferred from homology"/>
<gene>
    <name evidence="5" type="ORF">SAMN05443637_111167</name>
</gene>
<dbReference type="OrthoDB" id="3663486at2"/>
<evidence type="ECO:0000259" key="3">
    <source>
        <dbReference type="Pfam" id="PF14361"/>
    </source>
</evidence>
<dbReference type="PANTHER" id="PTHR33744">
    <property type="entry name" value="CARBOHYDRATE DIACID REGULATOR"/>
    <property type="match status" value="1"/>
</dbReference>
<feature type="domain" description="CdaR GGDEF-like" evidence="4">
    <location>
        <begin position="204"/>
        <end position="314"/>
    </location>
</feature>
<sequence>MPSPSPAAGREWLLQLASRGPVRVQEAASSPATVAETIAHLGEGPLCWGVEVGREMARTIIAEIPAFGGGEGPFQMLRKGTESSALRAMLLLAYPDLGLQPITEEALEGDREFVRRGITLDTVLRGIRFGHAGMAQAFLSACEAHVGTDRVADEMKSVSEELFRYIDGFADAMVVEFLAERDRWITSAAAARAEAVSRILDGEDVDVPATSELLGYDLSRRHLALVAWADAGNLTTDLERAAQAQLRASGAAAVLVVPVGGSVLWAWGAVAGEQPSDPVPEPADPRIRTAHGLPGCGPAGFRQSHVQAVRAHRLARLAGPRAARSTGYADVSVLAMLTEDLDTAREFVARELGPLAAPTEQADALRETLLRYLDQERSVTAVAADMHVARGTVVYRVRRAEELLGRDVGTRRLELHTALLLAQRLGAAVLPQGG</sequence>
<dbReference type="InterPro" id="IPR042070">
    <property type="entry name" value="PucR_C-HTH_sf"/>
</dbReference>
<accession>A0A1M6V351</accession>
<dbReference type="InterPro" id="IPR051448">
    <property type="entry name" value="CdaR-like_regulators"/>
</dbReference>
<keyword evidence="6" id="KW-1185">Reference proteome</keyword>
<dbReference type="Pfam" id="PF17853">
    <property type="entry name" value="GGDEF_2"/>
    <property type="match status" value="1"/>
</dbReference>